<reference evidence="2" key="1">
    <citation type="journal article" date="2020" name="Stud. Mycol.">
        <title>101 Dothideomycetes genomes: a test case for predicting lifestyles and emergence of pathogens.</title>
        <authorList>
            <person name="Haridas S."/>
            <person name="Albert R."/>
            <person name="Binder M."/>
            <person name="Bloem J."/>
            <person name="Labutti K."/>
            <person name="Salamov A."/>
            <person name="Andreopoulos B."/>
            <person name="Baker S."/>
            <person name="Barry K."/>
            <person name="Bills G."/>
            <person name="Bluhm B."/>
            <person name="Cannon C."/>
            <person name="Castanera R."/>
            <person name="Culley D."/>
            <person name="Daum C."/>
            <person name="Ezra D."/>
            <person name="Gonzalez J."/>
            <person name="Henrissat B."/>
            <person name="Kuo A."/>
            <person name="Liang C."/>
            <person name="Lipzen A."/>
            <person name="Lutzoni F."/>
            <person name="Magnuson J."/>
            <person name="Mondo S."/>
            <person name="Nolan M."/>
            <person name="Ohm R."/>
            <person name="Pangilinan J."/>
            <person name="Park H.-J."/>
            <person name="Ramirez L."/>
            <person name="Alfaro M."/>
            <person name="Sun H."/>
            <person name="Tritt A."/>
            <person name="Yoshinaga Y."/>
            <person name="Zwiers L.-H."/>
            <person name="Turgeon B."/>
            <person name="Goodwin S."/>
            <person name="Spatafora J."/>
            <person name="Crous P."/>
            <person name="Grigoriev I."/>
        </authorList>
    </citation>
    <scope>NUCLEOTIDE SEQUENCE</scope>
    <source>
        <strain evidence="2">Tuck. ex Michener</strain>
    </source>
</reference>
<evidence type="ECO:0000256" key="1">
    <source>
        <dbReference type="SAM" id="MobiDB-lite"/>
    </source>
</evidence>
<keyword evidence="3" id="KW-1185">Reference proteome</keyword>
<feature type="compositionally biased region" description="Polar residues" evidence="1">
    <location>
        <begin position="60"/>
        <end position="71"/>
    </location>
</feature>
<gene>
    <name evidence="2" type="ORF">EV356DRAFT_504710</name>
</gene>
<sequence length="301" mass="33321">MASRYIPPHLRNKAPSSSGQENTPPVPRSSKHEEDLFTAGEIVATFWPKTFDLEEESDDPQSGASKNSTLHASEADPDKLSFVILFRGANPRWFADKIIYAKSNLDLLPTPPATQETLQSPESTQAEEVTTDPPSSGIQSEQPQGSAQTEASTTQSGTSLTPPIPVFQEISGPRPRNIRFAGYYSISHLSVLTPHSSELVRMLEQKWSYTDRRGTVHYKERDAESWEKSLGFKWAVMKFKAEPGADEEMGAPRIQRREEDGENGGKAGKSVNEMLSELRTGGKDKVEQEGDVEAADDELER</sequence>
<feature type="region of interest" description="Disordered" evidence="1">
    <location>
        <begin position="111"/>
        <end position="171"/>
    </location>
</feature>
<feature type="region of interest" description="Disordered" evidence="1">
    <location>
        <begin position="1"/>
        <end position="73"/>
    </location>
</feature>
<feature type="compositionally biased region" description="Polar residues" evidence="1">
    <location>
        <begin position="14"/>
        <end position="23"/>
    </location>
</feature>
<evidence type="ECO:0000313" key="3">
    <source>
        <dbReference type="Proteomes" id="UP000800092"/>
    </source>
</evidence>
<feature type="region of interest" description="Disordered" evidence="1">
    <location>
        <begin position="244"/>
        <end position="301"/>
    </location>
</feature>
<protein>
    <submittedName>
        <fullName evidence="2">Uncharacterized protein</fullName>
    </submittedName>
</protein>
<accession>A0A6A6H4P1</accession>
<dbReference type="OrthoDB" id="2563155at2759"/>
<evidence type="ECO:0000313" key="2">
    <source>
        <dbReference type="EMBL" id="KAF2232972.1"/>
    </source>
</evidence>
<dbReference type="Proteomes" id="UP000800092">
    <property type="component" value="Unassembled WGS sequence"/>
</dbReference>
<feature type="compositionally biased region" description="Polar residues" evidence="1">
    <location>
        <begin position="113"/>
        <end position="161"/>
    </location>
</feature>
<dbReference type="EMBL" id="ML991811">
    <property type="protein sequence ID" value="KAF2232972.1"/>
    <property type="molecule type" value="Genomic_DNA"/>
</dbReference>
<proteinExistence type="predicted"/>
<organism evidence="2 3">
    <name type="scientific">Viridothelium virens</name>
    <name type="common">Speckled blister lichen</name>
    <name type="synonym">Trypethelium virens</name>
    <dbReference type="NCBI Taxonomy" id="1048519"/>
    <lineage>
        <taxon>Eukaryota</taxon>
        <taxon>Fungi</taxon>
        <taxon>Dikarya</taxon>
        <taxon>Ascomycota</taxon>
        <taxon>Pezizomycotina</taxon>
        <taxon>Dothideomycetes</taxon>
        <taxon>Dothideomycetes incertae sedis</taxon>
        <taxon>Trypetheliales</taxon>
        <taxon>Trypetheliaceae</taxon>
        <taxon>Viridothelium</taxon>
    </lineage>
</organism>
<feature type="compositionally biased region" description="Acidic residues" evidence="1">
    <location>
        <begin position="289"/>
        <end position="301"/>
    </location>
</feature>
<name>A0A6A6H4P1_VIRVR</name>
<dbReference type="AlphaFoldDB" id="A0A6A6H4P1"/>